<evidence type="ECO:0000313" key="3">
    <source>
        <dbReference type="Proteomes" id="UP001177140"/>
    </source>
</evidence>
<feature type="signal peptide" evidence="1">
    <location>
        <begin position="1"/>
        <end position="25"/>
    </location>
</feature>
<keyword evidence="3" id="KW-1185">Reference proteome</keyword>
<evidence type="ECO:0000313" key="2">
    <source>
        <dbReference type="EMBL" id="MCL7026056.1"/>
    </source>
</evidence>
<sequence length="85" mass="9539">MAKITTMFLCLSLLVLIAMPTSSWSRMILGEDQEVVNKFSNVLTSRARQLKCLCYAEPVECPPLECPSGRLYTVCCEYCPRCSPV</sequence>
<dbReference type="Proteomes" id="UP001177140">
    <property type="component" value="Unassembled WGS sequence"/>
</dbReference>
<keyword evidence="1" id="KW-0732">Signal</keyword>
<name>A0AA41RWW2_PAPNU</name>
<protein>
    <submittedName>
        <fullName evidence="2">Uncharacterized protein</fullName>
    </submittedName>
</protein>
<dbReference type="AlphaFoldDB" id="A0AA41RWW2"/>
<dbReference type="EMBL" id="JAJJMA010052020">
    <property type="protein sequence ID" value="MCL7026056.1"/>
    <property type="molecule type" value="Genomic_DNA"/>
</dbReference>
<organism evidence="2 3">
    <name type="scientific">Papaver nudicaule</name>
    <name type="common">Iceland poppy</name>
    <dbReference type="NCBI Taxonomy" id="74823"/>
    <lineage>
        <taxon>Eukaryota</taxon>
        <taxon>Viridiplantae</taxon>
        <taxon>Streptophyta</taxon>
        <taxon>Embryophyta</taxon>
        <taxon>Tracheophyta</taxon>
        <taxon>Spermatophyta</taxon>
        <taxon>Magnoliopsida</taxon>
        <taxon>Ranunculales</taxon>
        <taxon>Papaveraceae</taxon>
        <taxon>Papaveroideae</taxon>
        <taxon>Papaver</taxon>
    </lineage>
</organism>
<reference evidence="2" key="1">
    <citation type="submission" date="2022-03" db="EMBL/GenBank/DDBJ databases">
        <title>A functionally conserved STORR gene fusion in Papaver species that diverged 16.8 million years ago.</title>
        <authorList>
            <person name="Catania T."/>
        </authorList>
    </citation>
    <scope>NUCLEOTIDE SEQUENCE</scope>
    <source>
        <strain evidence="2">S-191538</strain>
    </source>
</reference>
<proteinExistence type="predicted"/>
<accession>A0AA41RWW2</accession>
<evidence type="ECO:0000256" key="1">
    <source>
        <dbReference type="SAM" id="SignalP"/>
    </source>
</evidence>
<gene>
    <name evidence="2" type="ORF">MKW94_014515</name>
</gene>
<comment type="caution">
    <text evidence="2">The sequence shown here is derived from an EMBL/GenBank/DDBJ whole genome shotgun (WGS) entry which is preliminary data.</text>
</comment>
<feature type="chain" id="PRO_5041268889" evidence="1">
    <location>
        <begin position="26"/>
        <end position="85"/>
    </location>
</feature>